<dbReference type="Proteomes" id="UP001145114">
    <property type="component" value="Unassembled WGS sequence"/>
</dbReference>
<organism evidence="1 2">
    <name type="scientific">Spiromyces aspiralis</name>
    <dbReference type="NCBI Taxonomy" id="68401"/>
    <lineage>
        <taxon>Eukaryota</taxon>
        <taxon>Fungi</taxon>
        <taxon>Fungi incertae sedis</taxon>
        <taxon>Zoopagomycota</taxon>
        <taxon>Kickxellomycotina</taxon>
        <taxon>Kickxellomycetes</taxon>
        <taxon>Kickxellales</taxon>
        <taxon>Kickxellaceae</taxon>
        <taxon>Spiromyces</taxon>
    </lineage>
</organism>
<keyword evidence="2" id="KW-1185">Reference proteome</keyword>
<name>A0ACC1HQU7_9FUNG</name>
<evidence type="ECO:0000313" key="2">
    <source>
        <dbReference type="Proteomes" id="UP001145114"/>
    </source>
</evidence>
<evidence type="ECO:0000313" key="1">
    <source>
        <dbReference type="EMBL" id="KAJ1678651.1"/>
    </source>
</evidence>
<reference evidence="1" key="1">
    <citation type="submission" date="2022-06" db="EMBL/GenBank/DDBJ databases">
        <title>Phylogenomic reconstructions and comparative analyses of Kickxellomycotina fungi.</title>
        <authorList>
            <person name="Reynolds N.K."/>
            <person name="Stajich J.E."/>
            <person name="Barry K."/>
            <person name="Grigoriev I.V."/>
            <person name="Crous P."/>
            <person name="Smith M.E."/>
        </authorList>
    </citation>
    <scope>NUCLEOTIDE SEQUENCE</scope>
    <source>
        <strain evidence="1">RSA 2271</strain>
    </source>
</reference>
<proteinExistence type="predicted"/>
<gene>
    <name evidence="1" type="ORF">EV182_003622</name>
</gene>
<feature type="non-terminal residue" evidence="1">
    <location>
        <position position="65"/>
    </location>
</feature>
<dbReference type="EMBL" id="JAMZIH010000966">
    <property type="protein sequence ID" value="KAJ1678651.1"/>
    <property type="molecule type" value="Genomic_DNA"/>
</dbReference>
<sequence>MKSYLSIVFVALVAMASAAPNATLQRPQTCARHPLAVAVAVAVADYGALTVIDYGVLAVIKERVQ</sequence>
<comment type="caution">
    <text evidence="1">The sequence shown here is derived from an EMBL/GenBank/DDBJ whole genome shotgun (WGS) entry which is preliminary data.</text>
</comment>
<protein>
    <submittedName>
        <fullName evidence="1">Uncharacterized protein</fullName>
    </submittedName>
</protein>
<accession>A0ACC1HQU7</accession>